<dbReference type="Proteomes" id="UP001305414">
    <property type="component" value="Unassembled WGS sequence"/>
</dbReference>
<comment type="caution">
    <text evidence="2">The sequence shown here is derived from an EMBL/GenBank/DDBJ whole genome shotgun (WGS) entry which is preliminary data.</text>
</comment>
<protein>
    <submittedName>
        <fullName evidence="2">Uncharacterized protein</fullName>
    </submittedName>
</protein>
<dbReference type="EMBL" id="JAWHQM010000002">
    <property type="protein sequence ID" value="KAK5625100.1"/>
    <property type="molecule type" value="Genomic_DNA"/>
</dbReference>
<proteinExistence type="predicted"/>
<gene>
    <name evidence="2" type="ORF">RRF57_000816</name>
</gene>
<feature type="region of interest" description="Disordered" evidence="1">
    <location>
        <begin position="33"/>
        <end position="62"/>
    </location>
</feature>
<feature type="compositionally biased region" description="Basic and acidic residues" evidence="1">
    <location>
        <begin position="37"/>
        <end position="53"/>
    </location>
</feature>
<feature type="region of interest" description="Disordered" evidence="1">
    <location>
        <begin position="96"/>
        <end position="119"/>
    </location>
</feature>
<organism evidence="2 3">
    <name type="scientific">Xylaria bambusicola</name>
    <dbReference type="NCBI Taxonomy" id="326684"/>
    <lineage>
        <taxon>Eukaryota</taxon>
        <taxon>Fungi</taxon>
        <taxon>Dikarya</taxon>
        <taxon>Ascomycota</taxon>
        <taxon>Pezizomycotina</taxon>
        <taxon>Sordariomycetes</taxon>
        <taxon>Xylariomycetidae</taxon>
        <taxon>Xylariales</taxon>
        <taxon>Xylariaceae</taxon>
        <taxon>Xylaria</taxon>
    </lineage>
</organism>
<keyword evidence="3" id="KW-1185">Reference proteome</keyword>
<evidence type="ECO:0000256" key="1">
    <source>
        <dbReference type="SAM" id="MobiDB-lite"/>
    </source>
</evidence>
<evidence type="ECO:0000313" key="3">
    <source>
        <dbReference type="Proteomes" id="UP001305414"/>
    </source>
</evidence>
<reference evidence="2 3" key="1">
    <citation type="submission" date="2023-10" db="EMBL/GenBank/DDBJ databases">
        <title>Draft genome sequence of Xylaria bambusicola isolate GMP-LS, the root and basal stem rot pathogen of sugarcane in Indonesia.</title>
        <authorList>
            <person name="Selvaraj P."/>
            <person name="Muralishankar V."/>
            <person name="Muruganantham S."/>
            <person name="Sp S."/>
            <person name="Haryani S."/>
            <person name="Lau K.J.X."/>
            <person name="Naqvi N.I."/>
        </authorList>
    </citation>
    <scope>NUCLEOTIDE SEQUENCE [LARGE SCALE GENOMIC DNA]</scope>
    <source>
        <strain evidence="2">GMP-LS</strain>
    </source>
</reference>
<evidence type="ECO:0000313" key="2">
    <source>
        <dbReference type="EMBL" id="KAK5625100.1"/>
    </source>
</evidence>
<dbReference type="AlphaFoldDB" id="A0AAN7YUH0"/>
<sequence>MCPSIDDIEDQMVDGGENVAHAVWSGLTAPPAVTRLSHQEHSKLRHNPDDNSSERAWNNQTRDTAERRFGNCVESSILVVLTVELDRLESAYVTGDEREDGYADTPLNKDTEKRPLKHTRSCLSRRGREEEIAIESACDVS</sequence>
<name>A0AAN7YUH0_9PEZI</name>
<accession>A0AAN7YUH0</accession>